<dbReference type="Pfam" id="PF00578">
    <property type="entry name" value="AhpC-TSA"/>
    <property type="match status" value="1"/>
</dbReference>
<accession>A0A1F8F246</accession>
<dbReference type="GO" id="GO:0016209">
    <property type="term" value="F:antioxidant activity"/>
    <property type="evidence" value="ECO:0007669"/>
    <property type="project" value="InterPro"/>
</dbReference>
<evidence type="ECO:0000313" key="4">
    <source>
        <dbReference type="Proteomes" id="UP000176834"/>
    </source>
</evidence>
<feature type="domain" description="Thioredoxin" evidence="2">
    <location>
        <begin position="44"/>
        <end position="192"/>
    </location>
</feature>
<feature type="transmembrane region" description="Helical" evidence="1">
    <location>
        <begin position="6"/>
        <end position="22"/>
    </location>
</feature>
<proteinExistence type="predicted"/>
<dbReference type="InterPro" id="IPR036249">
    <property type="entry name" value="Thioredoxin-like_sf"/>
</dbReference>
<dbReference type="SUPFAM" id="SSF52833">
    <property type="entry name" value="Thioredoxin-like"/>
    <property type="match status" value="1"/>
</dbReference>
<dbReference type="InterPro" id="IPR050553">
    <property type="entry name" value="Thioredoxin_ResA/DsbE_sf"/>
</dbReference>
<keyword evidence="1" id="KW-1133">Transmembrane helix</keyword>
<dbReference type="Gene3D" id="2.60.120.260">
    <property type="entry name" value="Galactose-binding domain-like"/>
    <property type="match status" value="1"/>
</dbReference>
<evidence type="ECO:0000256" key="1">
    <source>
        <dbReference type="SAM" id="Phobius"/>
    </source>
</evidence>
<sequence>MTGKNVILGVFIIAIIGAIFYLESLRLERTSGEDAEIKIEAKQDKANKYESAKELIGIQGFVNSGPFKISDQIGKKVILIDFWTYSCINCQRTTPYLNAWWEKYEDDGLLIIGVHTPEFEFEKKYDNVLQATQTFGIKYPVVQDNNYSTWTAYGNRYWPRKYLIDIDGFIVYDHIGEGGYEETEDKIRELLMERKLVLGETGGIDTGMAGPRGVQDVSVRPESPEVYFGAFRNELLANGDMSKVGIQNLVNPGSVNLNKLYLVGSWNIQEEYAQNLNSDSKVIFKFKARKVNIVAEADKPSKASILLDGKMISEVNIQNSQLYEIISLPEQGEHTLEIILEDPNIRLYTFTFG</sequence>
<dbReference type="PANTHER" id="PTHR42852:SF13">
    <property type="entry name" value="PROTEIN DIPZ"/>
    <property type="match status" value="1"/>
</dbReference>
<dbReference type="InterPro" id="IPR041017">
    <property type="entry name" value="Thioredoxin_10"/>
</dbReference>
<dbReference type="PANTHER" id="PTHR42852">
    <property type="entry name" value="THIOL:DISULFIDE INTERCHANGE PROTEIN DSBE"/>
    <property type="match status" value="1"/>
</dbReference>
<dbReference type="EMBL" id="MGJN01000008">
    <property type="protein sequence ID" value="OGN07211.1"/>
    <property type="molecule type" value="Genomic_DNA"/>
</dbReference>
<reference evidence="3 4" key="1">
    <citation type="journal article" date="2016" name="Nat. Commun.">
        <title>Thousands of microbial genomes shed light on interconnected biogeochemical processes in an aquifer system.</title>
        <authorList>
            <person name="Anantharaman K."/>
            <person name="Brown C.T."/>
            <person name="Hug L.A."/>
            <person name="Sharon I."/>
            <person name="Castelle C.J."/>
            <person name="Probst A.J."/>
            <person name="Thomas B.C."/>
            <person name="Singh A."/>
            <person name="Wilkins M.J."/>
            <person name="Karaoz U."/>
            <person name="Brodie E.L."/>
            <person name="Williams K.H."/>
            <person name="Hubbard S.S."/>
            <person name="Banfield J.F."/>
        </authorList>
    </citation>
    <scope>NUCLEOTIDE SEQUENCE [LARGE SCALE GENOMIC DNA]</scope>
</reference>
<keyword evidence="1" id="KW-0812">Transmembrane</keyword>
<evidence type="ECO:0000313" key="3">
    <source>
        <dbReference type="EMBL" id="OGN07211.1"/>
    </source>
</evidence>
<dbReference type="Gene3D" id="3.40.30.10">
    <property type="entry name" value="Glutaredoxin"/>
    <property type="match status" value="1"/>
</dbReference>
<dbReference type="Proteomes" id="UP000176834">
    <property type="component" value="Unassembled WGS sequence"/>
</dbReference>
<gene>
    <name evidence="3" type="ORF">A3B86_03180</name>
</gene>
<dbReference type="Pfam" id="PF17991">
    <property type="entry name" value="Thioredoxin_10"/>
    <property type="match status" value="1"/>
</dbReference>
<dbReference type="InterPro" id="IPR000866">
    <property type="entry name" value="AhpC/TSA"/>
</dbReference>
<keyword evidence="1" id="KW-0472">Membrane</keyword>
<protein>
    <recommendedName>
        <fullName evidence="2">Thioredoxin domain-containing protein</fullName>
    </recommendedName>
</protein>
<comment type="caution">
    <text evidence="3">The sequence shown here is derived from an EMBL/GenBank/DDBJ whole genome shotgun (WGS) entry which is preliminary data.</text>
</comment>
<organism evidence="3 4">
    <name type="scientific">Candidatus Yanofskybacteria bacterium RIFCSPHIGHO2_02_FULL_38_22b</name>
    <dbReference type="NCBI Taxonomy" id="1802673"/>
    <lineage>
        <taxon>Bacteria</taxon>
        <taxon>Candidatus Yanofskyibacteriota</taxon>
    </lineage>
</organism>
<name>A0A1F8F246_9BACT</name>
<dbReference type="PROSITE" id="PS51352">
    <property type="entry name" value="THIOREDOXIN_2"/>
    <property type="match status" value="1"/>
</dbReference>
<dbReference type="AlphaFoldDB" id="A0A1F8F246"/>
<dbReference type="InterPro" id="IPR013766">
    <property type="entry name" value="Thioredoxin_domain"/>
</dbReference>
<dbReference type="GO" id="GO:0016491">
    <property type="term" value="F:oxidoreductase activity"/>
    <property type="evidence" value="ECO:0007669"/>
    <property type="project" value="InterPro"/>
</dbReference>
<evidence type="ECO:0000259" key="2">
    <source>
        <dbReference type="PROSITE" id="PS51352"/>
    </source>
</evidence>